<dbReference type="GeneTree" id="ENSGT00940000153190"/>
<keyword evidence="3" id="KW-1185">Reference proteome</keyword>
<dbReference type="Proteomes" id="UP000000589">
    <property type="component" value="Chromosome 9"/>
</dbReference>
<dbReference type="Bgee" id="ENSMUSG00000032534">
    <property type="expression patterns" value="Expressed in spermatid and 225 other cell types or tissues"/>
</dbReference>
<evidence type="ECO:0000313" key="1">
    <source>
        <dbReference type="Ensembl" id="ENSMUSP00000124836.2"/>
    </source>
</evidence>
<organism evidence="1 3">
    <name type="scientific">Mus musculus</name>
    <name type="common">Mouse</name>
    <dbReference type="NCBI Taxonomy" id="10090"/>
    <lineage>
        <taxon>Eukaryota</taxon>
        <taxon>Metazoa</taxon>
        <taxon>Chordata</taxon>
        <taxon>Craniata</taxon>
        <taxon>Vertebrata</taxon>
        <taxon>Euteleostomi</taxon>
        <taxon>Mammalia</taxon>
        <taxon>Eutheria</taxon>
        <taxon>Euarchontoglires</taxon>
        <taxon>Glires</taxon>
        <taxon>Rodentia</taxon>
        <taxon>Myomorpha</taxon>
        <taxon>Muroidea</taxon>
        <taxon>Muridae</taxon>
        <taxon>Murinae</taxon>
        <taxon>Mus</taxon>
        <taxon>Mus</taxon>
    </lineage>
</organism>
<dbReference type="AlphaFoldDB" id="E0CX88"/>
<reference evidence="1" key="4">
    <citation type="submission" date="2025-09" db="UniProtKB">
        <authorList>
            <consortium name="Ensembl"/>
        </authorList>
    </citation>
    <scope>IDENTIFICATION</scope>
    <source>
        <strain evidence="1">C57BL/6J</strain>
    </source>
</reference>
<dbReference type="AGR" id="MGI:2158560"/>
<proteinExistence type="predicted"/>
<name>E0CX88_MOUSE</name>
<reference evidence="1 3" key="2">
    <citation type="journal article" date="2011" name="PLoS Biol.">
        <title>Modernizing reference genome assemblies.</title>
        <authorList>
            <person name="Church D.M."/>
            <person name="Schneider V.A."/>
            <person name="Graves T."/>
            <person name="Auger K."/>
            <person name="Cunningham F."/>
            <person name="Bouk N."/>
            <person name="Chen H.C."/>
            <person name="Agarwala R."/>
            <person name="McLaren W.M."/>
            <person name="Ritchie G.R."/>
            <person name="Albracht D."/>
            <person name="Kremitzki M."/>
            <person name="Rock S."/>
            <person name="Kotkiewicz H."/>
            <person name="Kremitzki C."/>
            <person name="Wollam A."/>
            <person name="Trani L."/>
            <person name="Fulton L."/>
            <person name="Fulton R."/>
            <person name="Matthews L."/>
            <person name="Whitehead S."/>
            <person name="Chow W."/>
            <person name="Torrance J."/>
            <person name="Dunn M."/>
            <person name="Harden G."/>
            <person name="Threadgold G."/>
            <person name="Wood J."/>
            <person name="Collins J."/>
            <person name="Heath P."/>
            <person name="Griffiths G."/>
            <person name="Pelan S."/>
            <person name="Grafham D."/>
            <person name="Eichler E.E."/>
            <person name="Weinstock G."/>
            <person name="Mardis E.R."/>
            <person name="Wilson R.K."/>
            <person name="Howe K."/>
            <person name="Flicek P."/>
            <person name="Hubbard T."/>
        </authorList>
    </citation>
    <scope>NUCLEOTIDE SEQUENCE [LARGE SCALE GENOMIC DNA]</scope>
    <source>
        <strain evidence="1 3">C57BL/6J</strain>
    </source>
</reference>
<evidence type="ECO:0000313" key="2">
    <source>
        <dbReference type="MGI" id="MGI:2158560"/>
    </source>
</evidence>
<dbReference type="HOGENOM" id="CLU_2621414_0_0_1"/>
<dbReference type="VEuPathDB" id="HostDB:ENSMUSG00000032534"/>
<reference evidence="1" key="3">
    <citation type="submission" date="2025-08" db="UniProtKB">
        <authorList>
            <consortium name="Ensembl"/>
        </authorList>
    </citation>
    <scope>IDENTIFICATION</scope>
    <source>
        <strain evidence="1">C57BL/6J</strain>
    </source>
</reference>
<dbReference type="ExpressionAtlas" id="E0CX88">
    <property type="expression patterns" value="baseline and differential"/>
</dbReference>
<accession>E0CX88</accession>
<dbReference type="Antibodypedia" id="46695">
    <property type="antibodies" value="216 antibodies from 25 providers"/>
</dbReference>
<evidence type="ECO:0000313" key="3">
    <source>
        <dbReference type="Proteomes" id="UP000000589"/>
    </source>
</evidence>
<reference evidence="1 3" key="1">
    <citation type="journal article" date="2009" name="PLoS Biol.">
        <title>Lineage-specific biology revealed by a finished genome assembly of the mouse.</title>
        <authorList>
            <consortium name="Mouse Genome Sequencing Consortium"/>
            <person name="Church D.M."/>
            <person name="Goodstadt L."/>
            <person name="Hillier L.W."/>
            <person name="Zody M.C."/>
            <person name="Goldstein S."/>
            <person name="She X."/>
            <person name="Bult C.J."/>
            <person name="Agarwala R."/>
            <person name="Cherry J.L."/>
            <person name="DiCuccio M."/>
            <person name="Hlavina W."/>
            <person name="Kapustin Y."/>
            <person name="Meric P."/>
            <person name="Maglott D."/>
            <person name="Birtle Z."/>
            <person name="Marques A.C."/>
            <person name="Graves T."/>
            <person name="Zhou S."/>
            <person name="Teague B."/>
            <person name="Potamousis K."/>
            <person name="Churas C."/>
            <person name="Place M."/>
            <person name="Herschleb J."/>
            <person name="Runnheim R."/>
            <person name="Forrest D."/>
            <person name="Amos-Landgraf J."/>
            <person name="Schwartz D.C."/>
            <person name="Cheng Z."/>
            <person name="Lindblad-Toh K."/>
            <person name="Eichler E.E."/>
            <person name="Ponting C.P."/>
        </authorList>
    </citation>
    <scope>NUCLEOTIDE SEQUENCE [LARGE SCALE GENOMIC DNA]</scope>
    <source>
        <strain evidence="1 3">C57BL/6J</strain>
    </source>
</reference>
<dbReference type="MGI" id="MGI:2158560">
    <property type="gene designation" value="Cep63"/>
</dbReference>
<gene>
    <name evidence="1 2" type="primary">Cep63</name>
</gene>
<sequence length="78" mass="8394">MPGCGCPVVAPLGSSSSLWDSGLAGQTTAMNWWPSNLQRWKSRSSRTQSCPTLGYFLLPKQRGFRDGGFVGRNTKSGA</sequence>
<dbReference type="Ensembl" id="ENSMUST00000159100.2">
    <property type="protein sequence ID" value="ENSMUSP00000124836.2"/>
    <property type="gene ID" value="ENSMUSG00000032534.19"/>
</dbReference>
<protein>
    <submittedName>
        <fullName evidence="1">Centrosomal protein 63</fullName>
    </submittedName>
</protein>